<comment type="caution">
    <text evidence="1">The sequence shown here is derived from an EMBL/GenBank/DDBJ whole genome shotgun (WGS) entry which is preliminary data.</text>
</comment>
<dbReference type="HOGENOM" id="CLU_2104027_0_0_9"/>
<evidence type="ECO:0000313" key="2">
    <source>
        <dbReference type="Proteomes" id="UP000003157"/>
    </source>
</evidence>
<sequence>MVSVTKRIKMIKQPYGGYIGPIVLKGFTFENGYTDYIHSGDGDFLTETTLWDFKVSIHHPSKDHTLQILIYYLMGIHSDNSIYFESIQNLGIYNPRLQKIYLISIAEIPETILKDVCESVIGYNFH</sequence>
<evidence type="ECO:0000313" key="1">
    <source>
        <dbReference type="EMBL" id="EFW03528.1"/>
    </source>
</evidence>
<proteinExistence type="predicted"/>
<dbReference type="eggNOG" id="COG4889">
    <property type="taxonomic scope" value="Bacteria"/>
</dbReference>
<dbReference type="Proteomes" id="UP000003157">
    <property type="component" value="Unassembled WGS sequence"/>
</dbReference>
<keyword evidence="2" id="KW-1185">Reference proteome</keyword>
<accession>E7GES7</accession>
<gene>
    <name evidence="1" type="ORF">HMPREF9488_03219</name>
</gene>
<protein>
    <submittedName>
        <fullName evidence="1">Uncharacterized protein</fullName>
    </submittedName>
</protein>
<name>E7GES7_9FIRM</name>
<reference evidence="1 2" key="1">
    <citation type="submission" date="2010-12" db="EMBL/GenBank/DDBJ databases">
        <title>The Genome Sequence of Coprobacillus sp. strain 29_1.</title>
        <authorList>
            <consortium name="The Broad Institute Genome Sequencing Platform"/>
            <person name="Earl A."/>
            <person name="Ward D."/>
            <person name="Feldgarden M."/>
            <person name="Gevers D."/>
            <person name="Daigneault M."/>
            <person name="Sibley C.D."/>
            <person name="White A."/>
            <person name="Strauss J."/>
            <person name="Allen-Vercoe E."/>
            <person name="Young S.K."/>
            <person name="Zeng Q."/>
            <person name="Gargeya S."/>
            <person name="Fitzgerald M."/>
            <person name="Haas B."/>
            <person name="Abouelleil A."/>
            <person name="Alvarado L."/>
            <person name="Arachchi H.M."/>
            <person name="Berlin A."/>
            <person name="Brown A."/>
            <person name="Chapman S.B."/>
            <person name="Chen Z."/>
            <person name="Dunbar C."/>
            <person name="Freedman E."/>
            <person name="Gearin G."/>
            <person name="Gellesch M."/>
            <person name="Goldberg J."/>
            <person name="Griggs A."/>
            <person name="Gujja S."/>
            <person name="Heilman E."/>
            <person name="Heiman D."/>
            <person name="Howarth C."/>
            <person name="Larson L."/>
            <person name="Lui A."/>
            <person name="MacDonald P.J.P."/>
            <person name="Mehta T."/>
            <person name="Montmayeur A."/>
            <person name="Murphy C."/>
            <person name="Neiman D."/>
            <person name="Pearson M."/>
            <person name="Priest M."/>
            <person name="Roberts A."/>
            <person name="Saif S."/>
            <person name="Shea T."/>
            <person name="Shenoy N."/>
            <person name="Sisk P."/>
            <person name="Stolte C."/>
            <person name="Sykes S."/>
            <person name="White J."/>
            <person name="Yandava C."/>
            <person name="Nusbaum C."/>
            <person name="Birren B."/>
        </authorList>
    </citation>
    <scope>NUCLEOTIDE SEQUENCE [LARGE SCALE GENOMIC DNA]</scope>
    <source>
        <strain evidence="1 2">29_1</strain>
    </source>
</reference>
<dbReference type="EMBL" id="ADKX01000046">
    <property type="protein sequence ID" value="EFW03528.1"/>
    <property type="molecule type" value="Genomic_DNA"/>
</dbReference>
<dbReference type="AlphaFoldDB" id="E7GES7"/>
<organism evidence="1 2">
    <name type="scientific">Coprobacillus cateniformis</name>
    <dbReference type="NCBI Taxonomy" id="100884"/>
    <lineage>
        <taxon>Bacteria</taxon>
        <taxon>Bacillati</taxon>
        <taxon>Bacillota</taxon>
        <taxon>Erysipelotrichia</taxon>
        <taxon>Erysipelotrichales</taxon>
        <taxon>Coprobacillaceae</taxon>
        <taxon>Coprobacillus</taxon>
    </lineage>
</organism>